<protein>
    <submittedName>
        <fullName evidence="2">Stage III sporulation protein AF</fullName>
    </submittedName>
</protein>
<dbReference type="Pfam" id="PF09581">
    <property type="entry name" value="Spore_III_AF"/>
    <property type="match status" value="1"/>
</dbReference>
<dbReference type="AlphaFoldDB" id="A0A3M8CIU3"/>
<keyword evidence="1" id="KW-0472">Membrane</keyword>
<organism evidence="2 3">
    <name type="scientific">Brevibacillus invocatus</name>
    <dbReference type="NCBI Taxonomy" id="173959"/>
    <lineage>
        <taxon>Bacteria</taxon>
        <taxon>Bacillati</taxon>
        <taxon>Bacillota</taxon>
        <taxon>Bacilli</taxon>
        <taxon>Bacillales</taxon>
        <taxon>Paenibacillaceae</taxon>
        <taxon>Brevibacillus</taxon>
    </lineage>
</organism>
<evidence type="ECO:0000313" key="2">
    <source>
        <dbReference type="EMBL" id="RNB75478.1"/>
    </source>
</evidence>
<feature type="transmembrane region" description="Helical" evidence="1">
    <location>
        <begin position="36"/>
        <end position="57"/>
    </location>
</feature>
<reference evidence="2 3" key="1">
    <citation type="submission" date="2018-10" db="EMBL/GenBank/DDBJ databases">
        <title>Phylogenomics of Brevibacillus.</title>
        <authorList>
            <person name="Dunlap C."/>
        </authorList>
    </citation>
    <scope>NUCLEOTIDE SEQUENCE [LARGE SCALE GENOMIC DNA]</scope>
    <source>
        <strain evidence="2 3">JCM 12215</strain>
    </source>
</reference>
<dbReference type="NCBIfam" id="TIGR02896">
    <property type="entry name" value="spore_III_AF"/>
    <property type="match status" value="1"/>
</dbReference>
<comment type="caution">
    <text evidence="2">The sequence shown here is derived from an EMBL/GenBank/DDBJ whole genome shotgun (WGS) entry which is preliminary data.</text>
</comment>
<dbReference type="RefSeq" id="WP_122908439.1">
    <property type="nucleotide sequence ID" value="NZ_CBCSBE010000001.1"/>
</dbReference>
<proteinExistence type="predicted"/>
<dbReference type="InterPro" id="IPR014245">
    <property type="entry name" value="Spore_III_AF"/>
</dbReference>
<accession>A0A3M8CIU3</accession>
<keyword evidence="1" id="KW-0812">Transmembrane</keyword>
<dbReference type="OrthoDB" id="2375554at2"/>
<name>A0A3M8CIU3_9BACL</name>
<keyword evidence="3" id="KW-1185">Reference proteome</keyword>
<dbReference type="Proteomes" id="UP000282028">
    <property type="component" value="Unassembled WGS sequence"/>
</dbReference>
<evidence type="ECO:0000256" key="1">
    <source>
        <dbReference type="SAM" id="Phobius"/>
    </source>
</evidence>
<evidence type="ECO:0000313" key="3">
    <source>
        <dbReference type="Proteomes" id="UP000282028"/>
    </source>
</evidence>
<gene>
    <name evidence="2" type="primary">spoIIIAF</name>
    <name evidence="2" type="ORF">EDM52_07815</name>
</gene>
<sequence>MTWLTLWLKKIILLVLLAAFLDLILPNTTLQRYVKMVMGLILLLTIISPLFSLFNLSQEDLALRLDRYQEELNKPSDEEWKRITSKLLSHQNDQTTSYVQAQVTSAIKTRVKQVYGRDVQHIEIQMDKSNPDQPAIQRIELVLGEGAQEQKTETTRIQPVQPIQPVDIQIGPPADDVDHELAPPDMEVAVQQKNLMHARIATDIALQWGLADDQVMVTDESHQSEKQ</sequence>
<keyword evidence="1" id="KW-1133">Transmembrane helix</keyword>
<dbReference type="EMBL" id="RHHR01000010">
    <property type="protein sequence ID" value="RNB75478.1"/>
    <property type="molecule type" value="Genomic_DNA"/>
</dbReference>